<reference evidence="1" key="1">
    <citation type="submission" date="2019-02" db="EMBL/GenBank/DDBJ databases">
        <authorList>
            <person name="Gruber-Vodicka R. H."/>
            <person name="Seah K. B. B."/>
        </authorList>
    </citation>
    <scope>NUCLEOTIDE SEQUENCE</scope>
    <source>
        <strain evidence="1">BECK_BY7</strain>
    </source>
</reference>
<dbReference type="EMBL" id="CAADFN010000134">
    <property type="protein sequence ID" value="VFK23094.1"/>
    <property type="molecule type" value="Genomic_DNA"/>
</dbReference>
<name>A0A450X1B0_9GAMM</name>
<sequence length="41" mass="4647">MEFLFAAMESTHVSQQMQVSIRRMETRMDIGVASNTVMAVL</sequence>
<dbReference type="AlphaFoldDB" id="A0A450X1B0"/>
<protein>
    <submittedName>
        <fullName evidence="1">Uncharacterized protein</fullName>
    </submittedName>
</protein>
<evidence type="ECO:0000313" key="1">
    <source>
        <dbReference type="EMBL" id="VFK23094.1"/>
    </source>
</evidence>
<accession>A0A450X1B0</accession>
<gene>
    <name evidence="1" type="ORF">BECKLFY1418C_GA0070996_11341</name>
</gene>
<organism evidence="1">
    <name type="scientific">Candidatus Kentrum sp. LFY</name>
    <dbReference type="NCBI Taxonomy" id="2126342"/>
    <lineage>
        <taxon>Bacteria</taxon>
        <taxon>Pseudomonadati</taxon>
        <taxon>Pseudomonadota</taxon>
        <taxon>Gammaproteobacteria</taxon>
        <taxon>Candidatus Kentrum</taxon>
    </lineage>
</organism>
<proteinExistence type="predicted"/>